<name>A0A9N7U6P2_PLEPL</name>
<dbReference type="EMBL" id="CADEAL010000813">
    <property type="protein sequence ID" value="CAB1425556.1"/>
    <property type="molecule type" value="Genomic_DNA"/>
</dbReference>
<sequence>MAPSSRSTRESRCEFISLASDMRGHHSDDLQRCKDGIPTFPTAGKDSEPREQRMTKKRLGALCPRCVMCDITTRSLDSLPCQVSVFTKVSRLLPCRVVPRADKNLLPPQSHLTPEGKPT</sequence>
<keyword evidence="3" id="KW-1185">Reference proteome</keyword>
<dbReference type="Proteomes" id="UP001153269">
    <property type="component" value="Unassembled WGS sequence"/>
</dbReference>
<comment type="caution">
    <text evidence="2">The sequence shown here is derived from an EMBL/GenBank/DDBJ whole genome shotgun (WGS) entry which is preliminary data.</text>
</comment>
<evidence type="ECO:0000256" key="1">
    <source>
        <dbReference type="SAM" id="MobiDB-lite"/>
    </source>
</evidence>
<evidence type="ECO:0000313" key="2">
    <source>
        <dbReference type="EMBL" id="CAB1425556.1"/>
    </source>
</evidence>
<protein>
    <submittedName>
        <fullName evidence="2">Uncharacterized protein</fullName>
    </submittedName>
</protein>
<feature type="compositionally biased region" description="Basic and acidic residues" evidence="1">
    <location>
        <begin position="45"/>
        <end position="54"/>
    </location>
</feature>
<reference evidence="2" key="1">
    <citation type="submission" date="2020-03" db="EMBL/GenBank/DDBJ databases">
        <authorList>
            <person name="Weist P."/>
        </authorList>
    </citation>
    <scope>NUCLEOTIDE SEQUENCE</scope>
</reference>
<proteinExistence type="predicted"/>
<feature type="compositionally biased region" description="Basic and acidic residues" evidence="1">
    <location>
        <begin position="25"/>
        <end position="35"/>
    </location>
</feature>
<accession>A0A9N7U6P2</accession>
<feature type="region of interest" description="Disordered" evidence="1">
    <location>
        <begin position="25"/>
        <end position="55"/>
    </location>
</feature>
<dbReference type="AlphaFoldDB" id="A0A9N7U6P2"/>
<gene>
    <name evidence="2" type="ORF">PLEPLA_LOCUS13486</name>
</gene>
<evidence type="ECO:0000313" key="3">
    <source>
        <dbReference type="Proteomes" id="UP001153269"/>
    </source>
</evidence>
<organism evidence="2 3">
    <name type="scientific">Pleuronectes platessa</name>
    <name type="common">European plaice</name>
    <dbReference type="NCBI Taxonomy" id="8262"/>
    <lineage>
        <taxon>Eukaryota</taxon>
        <taxon>Metazoa</taxon>
        <taxon>Chordata</taxon>
        <taxon>Craniata</taxon>
        <taxon>Vertebrata</taxon>
        <taxon>Euteleostomi</taxon>
        <taxon>Actinopterygii</taxon>
        <taxon>Neopterygii</taxon>
        <taxon>Teleostei</taxon>
        <taxon>Neoteleostei</taxon>
        <taxon>Acanthomorphata</taxon>
        <taxon>Carangaria</taxon>
        <taxon>Pleuronectiformes</taxon>
        <taxon>Pleuronectoidei</taxon>
        <taxon>Pleuronectidae</taxon>
        <taxon>Pleuronectes</taxon>
    </lineage>
</organism>